<keyword evidence="5 8" id="KW-0472">Membrane</keyword>
<dbReference type="Pfam" id="PF00001">
    <property type="entry name" value="7tm_1"/>
    <property type="match status" value="1"/>
</dbReference>
<gene>
    <name evidence="10" type="ORF">DPMN_151426</name>
</gene>
<dbReference type="SUPFAM" id="SSF81321">
    <property type="entry name" value="Family A G protein-coupled receptor-like"/>
    <property type="match status" value="1"/>
</dbReference>
<comment type="subcellular location">
    <subcellularLocation>
        <location evidence="1">Membrane</location>
        <topology evidence="1">Multi-pass membrane protein</topology>
    </subcellularLocation>
</comment>
<dbReference type="PRINTS" id="PR00237">
    <property type="entry name" value="GPCRRHODOPSN"/>
</dbReference>
<comment type="caution">
    <text evidence="10">The sequence shown here is derived from an EMBL/GenBank/DDBJ whole genome shotgun (WGS) entry which is preliminary data.</text>
</comment>
<feature type="transmembrane region" description="Helical" evidence="8">
    <location>
        <begin position="194"/>
        <end position="214"/>
    </location>
</feature>
<evidence type="ECO:0000256" key="2">
    <source>
        <dbReference type="ARBA" id="ARBA00022692"/>
    </source>
</evidence>
<keyword evidence="7" id="KW-0807">Transducer</keyword>
<feature type="domain" description="G-protein coupled receptors family 1 profile" evidence="9">
    <location>
        <begin position="1"/>
        <end position="250"/>
    </location>
</feature>
<evidence type="ECO:0000256" key="6">
    <source>
        <dbReference type="ARBA" id="ARBA00023170"/>
    </source>
</evidence>
<dbReference type="InterPro" id="IPR000276">
    <property type="entry name" value="GPCR_Rhodpsn"/>
</dbReference>
<dbReference type="EMBL" id="JAIWYP010000007">
    <property type="protein sequence ID" value="KAH3797838.1"/>
    <property type="molecule type" value="Genomic_DNA"/>
</dbReference>
<dbReference type="PANTHER" id="PTHR24243">
    <property type="entry name" value="G-PROTEIN COUPLED RECEPTOR"/>
    <property type="match status" value="1"/>
</dbReference>
<name>A0A9D4J6Y1_DREPO</name>
<dbReference type="Proteomes" id="UP000828390">
    <property type="component" value="Unassembled WGS sequence"/>
</dbReference>
<sequence>MTTTSRFMSALALADILVLSMTATGAWLEIVLDIRIGNYSLALCHASHYFYYVPKVISAWILVIATVERAIRLWMPHRVRLACRPSIAVAMIALVCGLLSVAYLPFFTELELLTVANLTDCIFQESGFMITNIDTLQVFDLCMFFVCPFSIILVCNLSILIKIIKSRKAVQASGGQTTGNEGGRRMLRTVTWRIIGLCLTFCVCIGPYQIHNMFLWTGTSTSTSVLWSFIRSDIFHIIMFLNNGVNFILYCMIGSGFRKDLMAICKCRN</sequence>
<dbReference type="PANTHER" id="PTHR24243:SF230">
    <property type="entry name" value="G-PROTEIN COUPLED RECEPTORS FAMILY 1 PROFILE DOMAIN-CONTAINING PROTEIN"/>
    <property type="match status" value="1"/>
</dbReference>
<dbReference type="Gene3D" id="1.20.1070.10">
    <property type="entry name" value="Rhodopsin 7-helix transmembrane proteins"/>
    <property type="match status" value="1"/>
</dbReference>
<evidence type="ECO:0000256" key="8">
    <source>
        <dbReference type="SAM" id="Phobius"/>
    </source>
</evidence>
<keyword evidence="3 8" id="KW-1133">Transmembrane helix</keyword>
<feature type="transmembrane region" description="Helical" evidence="8">
    <location>
        <begin position="138"/>
        <end position="161"/>
    </location>
</feature>
<evidence type="ECO:0000256" key="3">
    <source>
        <dbReference type="ARBA" id="ARBA00022989"/>
    </source>
</evidence>
<evidence type="ECO:0000256" key="4">
    <source>
        <dbReference type="ARBA" id="ARBA00023040"/>
    </source>
</evidence>
<feature type="transmembrane region" description="Helical" evidence="8">
    <location>
        <begin position="87"/>
        <end position="106"/>
    </location>
</feature>
<evidence type="ECO:0000259" key="9">
    <source>
        <dbReference type="PROSITE" id="PS50262"/>
    </source>
</evidence>
<feature type="transmembrane region" description="Helical" evidence="8">
    <location>
        <begin position="234"/>
        <end position="253"/>
    </location>
</feature>
<evidence type="ECO:0000256" key="7">
    <source>
        <dbReference type="ARBA" id="ARBA00023224"/>
    </source>
</evidence>
<keyword evidence="6" id="KW-0675">Receptor</keyword>
<feature type="transmembrane region" description="Helical" evidence="8">
    <location>
        <begin position="49"/>
        <end position="67"/>
    </location>
</feature>
<dbReference type="PROSITE" id="PS50262">
    <property type="entry name" value="G_PROTEIN_RECEP_F1_2"/>
    <property type="match status" value="1"/>
</dbReference>
<proteinExistence type="predicted"/>
<dbReference type="InterPro" id="IPR017452">
    <property type="entry name" value="GPCR_Rhodpsn_7TM"/>
</dbReference>
<dbReference type="GO" id="GO:0005886">
    <property type="term" value="C:plasma membrane"/>
    <property type="evidence" value="ECO:0007669"/>
    <property type="project" value="TreeGrafter"/>
</dbReference>
<keyword evidence="11" id="KW-1185">Reference proteome</keyword>
<accession>A0A9D4J6Y1</accession>
<evidence type="ECO:0000256" key="5">
    <source>
        <dbReference type="ARBA" id="ARBA00023136"/>
    </source>
</evidence>
<keyword evidence="4" id="KW-0297">G-protein coupled receptor</keyword>
<evidence type="ECO:0000313" key="11">
    <source>
        <dbReference type="Proteomes" id="UP000828390"/>
    </source>
</evidence>
<evidence type="ECO:0000313" key="10">
    <source>
        <dbReference type="EMBL" id="KAH3797838.1"/>
    </source>
</evidence>
<dbReference type="GO" id="GO:0004930">
    <property type="term" value="F:G protein-coupled receptor activity"/>
    <property type="evidence" value="ECO:0007669"/>
    <property type="project" value="UniProtKB-KW"/>
</dbReference>
<dbReference type="AlphaFoldDB" id="A0A9D4J6Y1"/>
<reference evidence="10" key="1">
    <citation type="journal article" date="2019" name="bioRxiv">
        <title>The Genome of the Zebra Mussel, Dreissena polymorpha: A Resource for Invasive Species Research.</title>
        <authorList>
            <person name="McCartney M.A."/>
            <person name="Auch B."/>
            <person name="Kono T."/>
            <person name="Mallez S."/>
            <person name="Zhang Y."/>
            <person name="Obille A."/>
            <person name="Becker A."/>
            <person name="Abrahante J.E."/>
            <person name="Garbe J."/>
            <person name="Badalamenti J.P."/>
            <person name="Herman A."/>
            <person name="Mangelson H."/>
            <person name="Liachko I."/>
            <person name="Sullivan S."/>
            <person name="Sone E.D."/>
            <person name="Koren S."/>
            <person name="Silverstein K.A.T."/>
            <person name="Beckman K.B."/>
            <person name="Gohl D.M."/>
        </authorList>
    </citation>
    <scope>NUCLEOTIDE SEQUENCE</scope>
    <source>
        <strain evidence="10">Duluth1</strain>
        <tissue evidence="10">Whole animal</tissue>
    </source>
</reference>
<reference evidence="10" key="2">
    <citation type="submission" date="2020-11" db="EMBL/GenBank/DDBJ databases">
        <authorList>
            <person name="McCartney M.A."/>
            <person name="Auch B."/>
            <person name="Kono T."/>
            <person name="Mallez S."/>
            <person name="Becker A."/>
            <person name="Gohl D.M."/>
            <person name="Silverstein K.A.T."/>
            <person name="Koren S."/>
            <person name="Bechman K.B."/>
            <person name="Herman A."/>
            <person name="Abrahante J.E."/>
            <person name="Garbe J."/>
        </authorList>
    </citation>
    <scope>NUCLEOTIDE SEQUENCE</scope>
    <source>
        <strain evidence="10">Duluth1</strain>
        <tissue evidence="10">Whole animal</tissue>
    </source>
</reference>
<keyword evidence="2 8" id="KW-0812">Transmembrane</keyword>
<evidence type="ECO:0000256" key="1">
    <source>
        <dbReference type="ARBA" id="ARBA00004141"/>
    </source>
</evidence>
<protein>
    <recommendedName>
        <fullName evidence="9">G-protein coupled receptors family 1 profile domain-containing protein</fullName>
    </recommendedName>
</protein>
<organism evidence="10 11">
    <name type="scientific">Dreissena polymorpha</name>
    <name type="common">Zebra mussel</name>
    <name type="synonym">Mytilus polymorpha</name>
    <dbReference type="NCBI Taxonomy" id="45954"/>
    <lineage>
        <taxon>Eukaryota</taxon>
        <taxon>Metazoa</taxon>
        <taxon>Spiralia</taxon>
        <taxon>Lophotrochozoa</taxon>
        <taxon>Mollusca</taxon>
        <taxon>Bivalvia</taxon>
        <taxon>Autobranchia</taxon>
        <taxon>Heteroconchia</taxon>
        <taxon>Euheterodonta</taxon>
        <taxon>Imparidentia</taxon>
        <taxon>Neoheterodontei</taxon>
        <taxon>Myida</taxon>
        <taxon>Dreissenoidea</taxon>
        <taxon>Dreissenidae</taxon>
        <taxon>Dreissena</taxon>
    </lineage>
</organism>